<evidence type="ECO:0000259" key="2">
    <source>
        <dbReference type="Pfam" id="PF13628"/>
    </source>
</evidence>
<accession>A0A0W0VHV5</accession>
<gene>
    <name evidence="3" type="ORF">Llan_2073</name>
</gene>
<feature type="signal peptide" evidence="1">
    <location>
        <begin position="1"/>
        <end position="17"/>
    </location>
</feature>
<organism evidence="3 4">
    <name type="scientific">Legionella lansingensis</name>
    <dbReference type="NCBI Taxonomy" id="45067"/>
    <lineage>
        <taxon>Bacteria</taxon>
        <taxon>Pseudomonadati</taxon>
        <taxon>Pseudomonadota</taxon>
        <taxon>Gammaproteobacteria</taxon>
        <taxon>Legionellales</taxon>
        <taxon>Legionellaceae</taxon>
        <taxon>Legionella</taxon>
    </lineage>
</organism>
<dbReference type="PATRIC" id="fig|45067.4.peg.2176"/>
<proteinExistence type="predicted"/>
<dbReference type="eggNOG" id="COG3652">
    <property type="taxonomic scope" value="Bacteria"/>
</dbReference>
<feature type="chain" id="PRO_5006914821" description="DUF4142 domain-containing protein" evidence="1">
    <location>
        <begin position="18"/>
        <end position="192"/>
    </location>
</feature>
<evidence type="ECO:0000313" key="4">
    <source>
        <dbReference type="Proteomes" id="UP000054869"/>
    </source>
</evidence>
<dbReference type="OrthoDB" id="5998717at2"/>
<sequence length="192" mass="20773">MKSKLLFSLTCSAILLASGCTPVSNPANDFNNPPANVVVTPAQAQVDAKILGGLIVLNQNEIAAATAAQQKAANPAVKNYAAWMNKAHSQNLQETLNLSQRMGVPPANGNVAMMLKRKGRQELASLNRLSGVAFERAYIAAMVKDHTAALQLIDHKLLNEATNPLLRRQLEITRTHVVQHLKQAQLIQRSLA</sequence>
<keyword evidence="4" id="KW-1185">Reference proteome</keyword>
<reference evidence="3 4" key="1">
    <citation type="submission" date="2015-11" db="EMBL/GenBank/DDBJ databases">
        <title>Genomic analysis of 38 Legionella species identifies large and diverse effector repertoires.</title>
        <authorList>
            <person name="Burstein D."/>
            <person name="Amaro F."/>
            <person name="Zusman T."/>
            <person name="Lifshitz Z."/>
            <person name="Cohen O."/>
            <person name="Gilbert J.A."/>
            <person name="Pupko T."/>
            <person name="Shuman H.A."/>
            <person name="Segal G."/>
        </authorList>
    </citation>
    <scope>NUCLEOTIDE SEQUENCE [LARGE SCALE GENOMIC DNA]</scope>
    <source>
        <strain evidence="3 4">ATCC 49751</strain>
    </source>
</reference>
<name>A0A0W0VHV5_9GAMM</name>
<dbReference type="Gene3D" id="1.20.1260.10">
    <property type="match status" value="1"/>
</dbReference>
<protein>
    <recommendedName>
        <fullName evidence="2">DUF4142 domain-containing protein</fullName>
    </recommendedName>
</protein>
<dbReference type="InterPro" id="IPR025419">
    <property type="entry name" value="DUF4142"/>
</dbReference>
<comment type="caution">
    <text evidence="3">The sequence shown here is derived from an EMBL/GenBank/DDBJ whole genome shotgun (WGS) entry which is preliminary data.</text>
</comment>
<dbReference type="PANTHER" id="PTHR38593">
    <property type="entry name" value="BLR2558 PROTEIN"/>
    <property type="match status" value="1"/>
</dbReference>
<keyword evidence="1" id="KW-0732">Signal</keyword>
<dbReference type="InterPro" id="IPR012347">
    <property type="entry name" value="Ferritin-like"/>
</dbReference>
<dbReference type="STRING" id="45067.Llan_2073"/>
<dbReference type="EMBL" id="LNYI01000049">
    <property type="protein sequence ID" value="KTD19611.1"/>
    <property type="molecule type" value="Genomic_DNA"/>
</dbReference>
<evidence type="ECO:0000256" key="1">
    <source>
        <dbReference type="SAM" id="SignalP"/>
    </source>
</evidence>
<dbReference type="Pfam" id="PF13628">
    <property type="entry name" value="DUF4142"/>
    <property type="match status" value="1"/>
</dbReference>
<dbReference type="RefSeq" id="WP_051546192.1">
    <property type="nucleotide sequence ID" value="NZ_CAAAJD010000021.1"/>
</dbReference>
<evidence type="ECO:0000313" key="3">
    <source>
        <dbReference type="EMBL" id="KTD19611.1"/>
    </source>
</evidence>
<dbReference type="PANTHER" id="PTHR38593:SF1">
    <property type="entry name" value="BLR2558 PROTEIN"/>
    <property type="match status" value="1"/>
</dbReference>
<feature type="domain" description="DUF4142" evidence="2">
    <location>
        <begin position="47"/>
        <end position="185"/>
    </location>
</feature>
<dbReference type="PROSITE" id="PS51257">
    <property type="entry name" value="PROKAR_LIPOPROTEIN"/>
    <property type="match status" value="1"/>
</dbReference>
<dbReference type="AlphaFoldDB" id="A0A0W0VHV5"/>
<dbReference type="Proteomes" id="UP000054869">
    <property type="component" value="Unassembled WGS sequence"/>
</dbReference>